<evidence type="ECO:0000256" key="4">
    <source>
        <dbReference type="ARBA" id="ARBA00022989"/>
    </source>
</evidence>
<feature type="compositionally biased region" description="Low complexity" evidence="7">
    <location>
        <begin position="395"/>
        <end position="421"/>
    </location>
</feature>
<comment type="subcellular location">
    <subcellularLocation>
        <location evidence="1 6">Membrane</location>
        <topology evidence="1 6">Multi-pass membrane protein</topology>
    </subcellularLocation>
</comment>
<comment type="similarity">
    <text evidence="6">Belongs to the OXA1/ALB3/YidC family.</text>
</comment>
<feature type="compositionally biased region" description="Basic and acidic residues" evidence="7">
    <location>
        <begin position="422"/>
        <end position="436"/>
    </location>
</feature>
<evidence type="ECO:0000256" key="3">
    <source>
        <dbReference type="ARBA" id="ARBA00022692"/>
    </source>
</evidence>
<feature type="region of interest" description="Disordered" evidence="7">
    <location>
        <begin position="371"/>
        <end position="468"/>
    </location>
</feature>
<dbReference type="InterPro" id="IPR047196">
    <property type="entry name" value="YidC_ALB_C"/>
</dbReference>
<feature type="domain" description="Membrane insertase YidC/Oxa/ALB C-terminal" evidence="8">
    <location>
        <begin position="128"/>
        <end position="337"/>
    </location>
</feature>
<organism evidence="9 10">
    <name type="scientific">Volvox africanus</name>
    <dbReference type="NCBI Taxonomy" id="51714"/>
    <lineage>
        <taxon>Eukaryota</taxon>
        <taxon>Viridiplantae</taxon>
        <taxon>Chlorophyta</taxon>
        <taxon>core chlorophytes</taxon>
        <taxon>Chlorophyceae</taxon>
        <taxon>CS clade</taxon>
        <taxon>Chlamydomonadales</taxon>
        <taxon>Volvocaceae</taxon>
        <taxon>Volvox</taxon>
    </lineage>
</organism>
<dbReference type="PANTHER" id="PTHR12428:SF14">
    <property type="entry name" value="ALBINO3-LIKE PROTEIN 1, CHLOROPLASTIC"/>
    <property type="match status" value="1"/>
</dbReference>
<dbReference type="EMBL" id="BSDZ01000004">
    <property type="protein sequence ID" value="GLI59695.1"/>
    <property type="molecule type" value="Genomic_DNA"/>
</dbReference>
<comment type="caution">
    <text evidence="9">The sequence shown here is derived from an EMBL/GenBank/DDBJ whole genome shotgun (WGS) entry which is preliminary data.</text>
</comment>
<evidence type="ECO:0000256" key="5">
    <source>
        <dbReference type="ARBA" id="ARBA00023136"/>
    </source>
</evidence>
<accession>A0ABQ5RQ72</accession>
<dbReference type="InterPro" id="IPR001708">
    <property type="entry name" value="YidC/ALB3/OXA1/COX18"/>
</dbReference>
<dbReference type="NCBIfam" id="TIGR03592">
    <property type="entry name" value="yidC_oxa1_cterm"/>
    <property type="match status" value="1"/>
</dbReference>
<dbReference type="Proteomes" id="UP001165090">
    <property type="component" value="Unassembled WGS sequence"/>
</dbReference>
<feature type="compositionally biased region" description="Acidic residues" evidence="7">
    <location>
        <begin position="385"/>
        <end position="394"/>
    </location>
</feature>
<keyword evidence="5" id="KW-0472">Membrane</keyword>
<comment type="similarity">
    <text evidence="2">Belongs to the OXA1/ALB3/YidC (TC 2.A.9.2) family.</text>
</comment>
<keyword evidence="10" id="KW-1185">Reference proteome</keyword>
<evidence type="ECO:0000313" key="9">
    <source>
        <dbReference type="EMBL" id="GLI59695.1"/>
    </source>
</evidence>
<keyword evidence="3 6" id="KW-0812">Transmembrane</keyword>
<sequence>HIYPSELVCSCIRTKLGQRATPDTMALATKQSSSVLGVRRTSQSLLPPRPSVRPGAGVGSGSRRAAISVKASLLDPNTAASTIEAAHHAQNLYTLADGGPIDLLAQFFTSVLRTLDDGLENAHIPYSYGFSIITLTVLVKLATFPLTQKQVESTLSLQALQPRVKELQAKYADDPETLQLETARMYKEAGVNPLAGCLPTLATIPVFIGLYNALSNAAKAGLLTEGFFWIPSLSGPTTIGGGLEWLFPFQDGAPPVGWSSALAYLVMPVLLVASQYASQKIISSSQQSNDPAQQQSQAILKFLPLMIGWFSLNVPSGLTLYWFVNNLLSTAQQLYLKATVKVNIPESIKAPVLATSGTIVKPKEERVKKVTGKELGARKKRRDESGDEMEDVDVEVVSTSGSSSAESGSSVSTNGNGSASSRKGEKFRALKAREAAAKAAKAASTPVPVNASVGASSIEDSLSGNGSA</sequence>
<protein>
    <recommendedName>
        <fullName evidence="8">Membrane insertase YidC/Oxa/ALB C-terminal domain-containing protein</fullName>
    </recommendedName>
</protein>
<evidence type="ECO:0000259" key="8">
    <source>
        <dbReference type="Pfam" id="PF02096"/>
    </source>
</evidence>
<reference evidence="9 10" key="1">
    <citation type="journal article" date="2023" name="IScience">
        <title>Expanded male sex-determining region conserved during the evolution of homothallism in the green alga Volvox.</title>
        <authorList>
            <person name="Yamamoto K."/>
            <person name="Matsuzaki R."/>
            <person name="Mahakham W."/>
            <person name="Heman W."/>
            <person name="Sekimoto H."/>
            <person name="Kawachi M."/>
            <person name="Minakuchi Y."/>
            <person name="Toyoda A."/>
            <person name="Nozaki H."/>
        </authorList>
    </citation>
    <scope>NUCLEOTIDE SEQUENCE [LARGE SCALE GENOMIC DNA]</scope>
    <source>
        <strain evidence="9 10">NIES-4468</strain>
    </source>
</reference>
<feature type="non-terminal residue" evidence="9">
    <location>
        <position position="1"/>
    </location>
</feature>
<evidence type="ECO:0000256" key="1">
    <source>
        <dbReference type="ARBA" id="ARBA00004141"/>
    </source>
</evidence>
<dbReference type="CDD" id="cd20070">
    <property type="entry name" value="5TM_YidC_Alb3"/>
    <property type="match status" value="1"/>
</dbReference>
<evidence type="ECO:0000256" key="2">
    <source>
        <dbReference type="ARBA" id="ARBA00010583"/>
    </source>
</evidence>
<dbReference type="PANTHER" id="PTHR12428">
    <property type="entry name" value="OXA1"/>
    <property type="match status" value="1"/>
</dbReference>
<feature type="compositionally biased region" description="Polar residues" evidence="7">
    <location>
        <begin position="453"/>
        <end position="468"/>
    </location>
</feature>
<dbReference type="InterPro" id="IPR028055">
    <property type="entry name" value="YidC/Oxa/ALB_C"/>
</dbReference>
<dbReference type="Pfam" id="PF02096">
    <property type="entry name" value="60KD_IMP"/>
    <property type="match status" value="1"/>
</dbReference>
<evidence type="ECO:0000256" key="6">
    <source>
        <dbReference type="RuleBase" id="RU003945"/>
    </source>
</evidence>
<name>A0ABQ5RQ72_9CHLO</name>
<evidence type="ECO:0000256" key="7">
    <source>
        <dbReference type="SAM" id="MobiDB-lite"/>
    </source>
</evidence>
<gene>
    <name evidence="9" type="ORF">VaNZ11_001640</name>
</gene>
<evidence type="ECO:0000313" key="10">
    <source>
        <dbReference type="Proteomes" id="UP001165090"/>
    </source>
</evidence>
<feature type="region of interest" description="Disordered" evidence="7">
    <location>
        <begin position="38"/>
        <end position="61"/>
    </location>
</feature>
<proteinExistence type="inferred from homology"/>
<keyword evidence="4" id="KW-1133">Transmembrane helix</keyword>